<evidence type="ECO:0000256" key="1">
    <source>
        <dbReference type="SAM" id="MobiDB-lite"/>
    </source>
</evidence>
<dbReference type="InterPro" id="IPR057670">
    <property type="entry name" value="SH3_retrovirus"/>
</dbReference>
<dbReference type="Pfam" id="PF07727">
    <property type="entry name" value="RVT_2"/>
    <property type="match status" value="1"/>
</dbReference>
<feature type="region of interest" description="Disordered" evidence="1">
    <location>
        <begin position="202"/>
        <end position="223"/>
    </location>
</feature>
<dbReference type="Gene3D" id="3.30.420.10">
    <property type="entry name" value="Ribonuclease H-like superfamily/Ribonuclease H"/>
    <property type="match status" value="1"/>
</dbReference>
<comment type="caution">
    <text evidence="3">The sequence shown here is derived from an EMBL/GenBank/DDBJ whole genome shotgun (WGS) entry which is preliminary data.</text>
</comment>
<evidence type="ECO:0000259" key="2">
    <source>
        <dbReference type="PROSITE" id="PS50994"/>
    </source>
</evidence>
<dbReference type="GO" id="GO:0015074">
    <property type="term" value="P:DNA integration"/>
    <property type="evidence" value="ECO:0007669"/>
    <property type="project" value="InterPro"/>
</dbReference>
<dbReference type="InterPro" id="IPR036397">
    <property type="entry name" value="RNaseH_sf"/>
</dbReference>
<organism evidence="3 4">
    <name type="scientific">Vitis vinifera</name>
    <name type="common">Grape</name>
    <dbReference type="NCBI Taxonomy" id="29760"/>
    <lineage>
        <taxon>Eukaryota</taxon>
        <taxon>Viridiplantae</taxon>
        <taxon>Streptophyta</taxon>
        <taxon>Embryophyta</taxon>
        <taxon>Tracheophyta</taxon>
        <taxon>Spermatophyta</taxon>
        <taxon>Magnoliopsida</taxon>
        <taxon>eudicotyledons</taxon>
        <taxon>Gunneridae</taxon>
        <taxon>Pentapetalae</taxon>
        <taxon>rosids</taxon>
        <taxon>Vitales</taxon>
        <taxon>Vitaceae</taxon>
        <taxon>Viteae</taxon>
        <taxon>Vitis</taxon>
    </lineage>
</organism>
<dbReference type="Pfam" id="PF25597">
    <property type="entry name" value="SH3_retrovirus"/>
    <property type="match status" value="1"/>
</dbReference>
<dbReference type="InterPro" id="IPR012337">
    <property type="entry name" value="RNaseH-like_sf"/>
</dbReference>
<dbReference type="CDD" id="cd09272">
    <property type="entry name" value="RNase_HI_RT_Ty1"/>
    <property type="match status" value="1"/>
</dbReference>
<dbReference type="InterPro" id="IPR013103">
    <property type="entry name" value="RVT_2"/>
</dbReference>
<dbReference type="SUPFAM" id="SSF53098">
    <property type="entry name" value="Ribonuclease H-like"/>
    <property type="match status" value="1"/>
</dbReference>
<gene>
    <name evidence="3" type="primary">RE1_1996</name>
    <name evidence="3" type="ORF">CK203_116036</name>
</gene>
<dbReference type="GO" id="GO:0003676">
    <property type="term" value="F:nucleic acid binding"/>
    <property type="evidence" value="ECO:0007669"/>
    <property type="project" value="InterPro"/>
</dbReference>
<dbReference type="SUPFAM" id="SSF56672">
    <property type="entry name" value="DNA/RNA polymerases"/>
    <property type="match status" value="1"/>
</dbReference>
<proteinExistence type="predicted"/>
<dbReference type="EMBL" id="QGNW01002102">
    <property type="protein sequence ID" value="RVW25327.1"/>
    <property type="molecule type" value="Genomic_DNA"/>
</dbReference>
<dbReference type="PANTHER" id="PTHR11439:SF467">
    <property type="entry name" value="INTEGRASE CATALYTIC DOMAIN-CONTAINING PROTEIN"/>
    <property type="match status" value="1"/>
</dbReference>
<dbReference type="PROSITE" id="PS50994">
    <property type="entry name" value="INTEGRASE"/>
    <property type="match status" value="1"/>
</dbReference>
<evidence type="ECO:0000313" key="3">
    <source>
        <dbReference type="EMBL" id="RVW25327.1"/>
    </source>
</evidence>
<protein>
    <submittedName>
        <fullName evidence="3">Retrovirus-related Pol polyprotein from transposon RE1</fullName>
    </submittedName>
</protein>
<dbReference type="InterPro" id="IPR043502">
    <property type="entry name" value="DNA/RNA_pol_sf"/>
</dbReference>
<dbReference type="AlphaFoldDB" id="A0A438CQ50"/>
<evidence type="ECO:0000313" key="4">
    <source>
        <dbReference type="Proteomes" id="UP000288805"/>
    </source>
</evidence>
<reference evidence="3 4" key="1">
    <citation type="journal article" date="2018" name="PLoS Genet.">
        <title>Population sequencing reveals clonal diversity and ancestral inbreeding in the grapevine cultivar Chardonnay.</title>
        <authorList>
            <person name="Roach M.J."/>
            <person name="Johnson D.L."/>
            <person name="Bohlmann J."/>
            <person name="van Vuuren H.J."/>
            <person name="Jones S.J."/>
            <person name="Pretorius I.S."/>
            <person name="Schmidt S.A."/>
            <person name="Borneman A.R."/>
        </authorList>
    </citation>
    <scope>NUCLEOTIDE SEQUENCE [LARGE SCALE GENOMIC DNA]</scope>
    <source>
        <strain evidence="4">cv. Chardonnay</strain>
        <tissue evidence="3">Leaf</tissue>
    </source>
</reference>
<feature type="domain" description="Integrase catalytic" evidence="2">
    <location>
        <begin position="1"/>
        <end position="79"/>
    </location>
</feature>
<name>A0A438CQ50_VITVI</name>
<dbReference type="PANTHER" id="PTHR11439">
    <property type="entry name" value="GAG-POL-RELATED RETROTRANSPOSON"/>
    <property type="match status" value="1"/>
</dbReference>
<sequence>MTQHGILHQSSCVDTPSQNGVVERKNRHLLETTRGLLFQMKVPKQFWADAISTACFFINRMPSTVLNDQIPYSILFPKKSLFPIEPRIFGSTCYVRDVRPFVTKLDPKALKCVFLGYSRLQKGYRCFSPDLNKYVVSTDVVFSEDTPFYSSPPNSESEGDGENWLIYQETIPSTPTDSSEQPHAIVDLLPAPAKPPIVQEYSRHQETQDTCPAPTSSLSDPPSDLDLPIGLHKGKRQCKSVYSIANFVSYDHLSSSSSAFVTSLDSVSIPKTVKEALNHPRWYNAMLEEIQALEVNHTWNLVDLPIGKNVVGCKWVFAIKVNPDGSMARLKARLVAKGYAQTYGVDYSNTFSPVARLASVHLIISIAASQHWPLLQLDIKNAFLHRDLQQEVYMEQPPRFVAQGEYGKVCHLRKSLYGLKQSPRAWFGKFSEVIQEFGMNKSKVDHSVFYRQSANGNILLVVYVDDIVITGSDCAGISSLKLFMHSKFHTKDLGELKYFLGVEVSRSKRGIFLSQRKYVLDLLVETGKMEAKPCSTPMIPNVHLTKDDGDPFDNPERYKRLVGKLNYLTVTLPDIAYVVSIVSQFMSAPTVKHWAALEQILCYLKRAPDLGILYSNHGHAQIECFTDADWARSKADRRSTTGFYVFVGGNLVSWKSKKQNVVSRFSVESEYRAMVQATCEIMWLYHLLIEIGIKTPMPVKLVCDNQAAIHIASNPVYHERTKHIEVDCHFIREKIQENMISTGYVKTGEQLGDIFTKALNGTRVEYFCNKLGMINIYAPA</sequence>
<dbReference type="InterPro" id="IPR001584">
    <property type="entry name" value="Integrase_cat-core"/>
</dbReference>
<accession>A0A438CQ50</accession>
<dbReference type="Proteomes" id="UP000288805">
    <property type="component" value="Unassembled WGS sequence"/>
</dbReference>